<feature type="region of interest" description="Disordered" evidence="1">
    <location>
        <begin position="224"/>
        <end position="288"/>
    </location>
</feature>
<accession>A0A8S5RTH2</accession>
<dbReference type="EMBL" id="BK055796">
    <property type="protein sequence ID" value="DAE92826.1"/>
    <property type="molecule type" value="Genomic_DNA"/>
</dbReference>
<organism evidence="2">
    <name type="scientific">Ackermannviridae sp</name>
    <dbReference type="NCBI Taxonomy" id="2831612"/>
    <lineage>
        <taxon>Viruses</taxon>
        <taxon>Duplodnaviria</taxon>
        <taxon>Heunggongvirae</taxon>
        <taxon>Uroviricota</taxon>
        <taxon>Caudoviricetes</taxon>
        <taxon>Pantevenvirales</taxon>
        <taxon>Ackermannviridae</taxon>
    </lineage>
</organism>
<feature type="compositionally biased region" description="Low complexity" evidence="1">
    <location>
        <begin position="224"/>
        <end position="239"/>
    </location>
</feature>
<evidence type="ECO:0000256" key="1">
    <source>
        <dbReference type="SAM" id="MobiDB-lite"/>
    </source>
</evidence>
<sequence>MAKVRNREDALLDAYLGRYKSAQASTVSEGQSKTKSAQQKGSALLNATDKTLPALKNTYSDTLQNIVSGASMENNLNNDVMQRSMNLAKAKFDAANDLYEQQKKAQEYAEKQAAKAAKAAAKRSGKKSGGSSSKSRTTSAADDTAAADALNKLGIGSENGSTSTSKSNNKKQVVSGKSSAKEQAARNASARAKYDGSKQEQKDIQYRANVRNQKTKRLLQEKINAANSGANKGKAAGNSYAERQNTTQVAQSRAVTSAGKQVGSSYAAAGQAPTERESAAGQQMKKQTADTLKKLQTDKDYLAELAKPGRKLTQSEIDAVKQYKPASKKADLLKQAQNGEISWTEQAKETADLDNLRQKALMNGFGQSSEAFTAGFYNSFPGANSLTDKAANAIMTDADKQHELIRGRTAADTLSKTAEQDALAAAAGTMAGKSAQYAYFNNLMAGTPLADTMGKVGSKAMSAASKIPVLGRFATPAAGEALGRILTDQTADTVLDTIPSLVNDISTYNEQQGRIKNGETVDNALTPGRIGLNVLGNVGQNFAMNALPEIGGAVVNGIKNSRTARQMLAEQAQGIESGLNAEDAKGLVDAYKGMQSRDLTTHNVDALNDSVTAYNDWESYAPTLENLPTMGNQAQVGNIDGWQETPDIFLQRPVDETAQTAYNVVNGGVGNENLGRYVQEPVSVGADSVLGNGAKPGNVPDGLYGTNGTAGQGTAAQGNGRGVEGAGAASVPTVAERASTITGKDMRSPYTRRIASLFERLGNGESREALAGEAKDIALGIVSTDDFSAPVDESTIVLKDYLKNTPIKIDEQTKGELLSSSGLKTLQQYNIQNGTHFSMKDGVDYDAAIPEVYGMMGSGNRVPDGNAADALMQLVNQSKQKALVDSDAYTAYTDYVSDSLLNGQRPDTEGFTDWLETQGFDKNANEAVRNMYVREFEYDPWGNSYNPNVLNRVDNALAADVQSVPALERQTAQSVSEAVPTLEQRPLNGSESVPENAVGAQSTQYDRREVLNQDYANQSRFNDGLDADELQRLGADQNTHTLYSRKESADNARLSFDTYRQGSDGSISAATDNVLKDLRNLDKWNADDLALAKEAQNQQRNLLLTLEKGSPEYEVEFAKYKQLDRQTSRGFSEAGRALQEGVNAEQTADTGLRKFNQLTQKITSEYADSRKGKQLREISDVVYDGKVDEFLTQIAKEQGVEEAMLQAEKQIRKAAESKHIKLNDDEIKKAAASMVAGGNADDMFDALARTQLKIGDFTEADNDRIREIFTQTSGMKDSKARYQLESEAYGIMSKYLPGKSFWDKWNNLRYLSMLGNTRTHARNILGNVSMNAVVRTKDNVSAVMQLAIPQEERTKAIGTTFTKQGRELIDGAKKYIDTDAYSLLYNDGKYNVQTGLASAQKTYGNTPFGKLLQWASDKNSGLLEKEDAYFLKEAYANSMASFLKARGYDASVFRADDAASKEILRKASAQALEDAKEATFHEDNILSTALKNFSKDTNKSGVAGKLAYAITEGILPFKKTPINIAKNALEYSGGGLVEAGYRAIKGESKARVIDAAAKGITGLGAIGIGYALAKTGILNGSGSGDDRVDAYNEMTGRQDYSVTLPNGATYTIDWTSPAAIPLMIGAELSEDNSGLTVADFFEKLSRFTNPILETTMLQGLNDTLQNLKYSDNPIWDLGANSVSSYFGQSVPTLLGQISRTLDDTRRSTYGGGQTKPERDNSYALNKMASRIPGLSQSLEPYVDQWGREEASLDGTDDTAGGMFLRGLYNMGSPGYYSSENITPVDEYLQGLYSDTNNSKVLPEKASSKLTLDKETYYMTPEEKTEYAKTTGQTAYDLVDSLRQNDMFLRLPDDQQAELVQDAYKVAKTAGGVAAVGDGVSGVDSKAYKAYEQGGVDGVTDYLLAKNAVDVAKGDGDTMSGAEKWNAIRNTLDTDAAAEQFVLQQGEKSAANRVYSVAGSEGLAAYMNAYSAASAGLGEDETPSKYDVGIGMMRQGVRGDDLARAYISAYQKTDKAGTALYGQYGADGLEGWIMYKAAAYNVDKSGNNNGKIDKDEAIAALNAMDLTDELRRAYLTKTNKSWKNPY</sequence>
<feature type="region of interest" description="Disordered" evidence="1">
    <location>
        <begin position="119"/>
        <end position="208"/>
    </location>
</feature>
<feature type="compositionally biased region" description="Low complexity" evidence="1">
    <location>
        <begin position="129"/>
        <end position="149"/>
    </location>
</feature>
<proteinExistence type="predicted"/>
<feature type="compositionally biased region" description="Polar residues" evidence="1">
    <location>
        <begin position="987"/>
        <end position="1002"/>
    </location>
</feature>
<feature type="compositionally biased region" description="Low complexity" evidence="1">
    <location>
        <begin position="156"/>
        <end position="178"/>
    </location>
</feature>
<protein>
    <submittedName>
        <fullName evidence="2">Uncharacterized protein</fullName>
    </submittedName>
</protein>
<feature type="region of interest" description="Disordered" evidence="1">
    <location>
        <begin position="712"/>
        <end position="731"/>
    </location>
</feature>
<feature type="region of interest" description="Disordered" evidence="1">
    <location>
        <begin position="968"/>
        <end position="1002"/>
    </location>
</feature>
<feature type="compositionally biased region" description="Polar residues" evidence="1">
    <location>
        <begin position="241"/>
        <end position="264"/>
    </location>
</feature>
<feature type="compositionally biased region" description="Basic and acidic residues" evidence="1">
    <location>
        <begin position="192"/>
        <end position="205"/>
    </location>
</feature>
<evidence type="ECO:0000313" key="2">
    <source>
        <dbReference type="EMBL" id="DAE92826.1"/>
    </source>
</evidence>
<name>A0A8S5RTH2_9CAUD</name>
<reference evidence="2" key="1">
    <citation type="journal article" date="2021" name="Proc. Natl. Acad. Sci. U.S.A.">
        <title>A Catalog of Tens of Thousands of Viruses from Human Metagenomes Reveals Hidden Associations with Chronic Diseases.</title>
        <authorList>
            <person name="Tisza M.J."/>
            <person name="Buck C.B."/>
        </authorList>
    </citation>
    <scope>NUCLEOTIDE SEQUENCE</scope>
    <source>
        <strain evidence="2">Cttzo28</strain>
    </source>
</reference>